<evidence type="ECO:0000256" key="2">
    <source>
        <dbReference type="ARBA" id="ARBA00022448"/>
    </source>
</evidence>
<comment type="similarity">
    <text evidence="8">Belongs to the binding-protein-dependent transport system permease family.</text>
</comment>
<feature type="transmembrane region" description="Helical" evidence="8">
    <location>
        <begin position="161"/>
        <end position="181"/>
    </location>
</feature>
<reference evidence="10 11" key="1">
    <citation type="submission" date="2020-08" db="EMBL/GenBank/DDBJ databases">
        <title>Genomic Encyclopedia of Type Strains, Phase IV (KMG-IV): sequencing the most valuable type-strain genomes for metagenomic binning, comparative biology and taxonomic classification.</title>
        <authorList>
            <person name="Goeker M."/>
        </authorList>
    </citation>
    <scope>NUCLEOTIDE SEQUENCE [LARGE SCALE GENOMIC DNA]</scope>
    <source>
        <strain evidence="10 11">DSM 100211</strain>
    </source>
</reference>
<dbReference type="EMBL" id="JACIEE010000013">
    <property type="protein sequence ID" value="MBB3979780.1"/>
    <property type="molecule type" value="Genomic_DNA"/>
</dbReference>
<keyword evidence="7 8" id="KW-0472">Membrane</keyword>
<evidence type="ECO:0000313" key="10">
    <source>
        <dbReference type="EMBL" id="MBB3979780.1"/>
    </source>
</evidence>
<keyword evidence="6 8" id="KW-1133">Transmembrane helix</keyword>
<sequence>MFIDRNIAQRALAADGSSMGTRSTDIKLQVILSCIQTLGIIALLFFLILPTLIIIPMSISTTAYLQFPPQGLTLDWYRAFFNDPDWMSATWFSLKIAFATCFAATTVGTMTALALVRGDIPFKGFLHALSLAPMIVPHIVLGVALYLVFAPLDLTGSLTGFLIGHTVLAVPFVVITVTAALQRVDPALELASLNCGANRLQTFLHVTLPNIAPGIFSGAVFAFLASFDEATVAFFISDVDGKTISRKMFEDIDFNLTPVIAAASTVTVVASLALIGIAQLLSTDKETRTQRSECP</sequence>
<dbReference type="SUPFAM" id="SSF161098">
    <property type="entry name" value="MetI-like"/>
    <property type="match status" value="1"/>
</dbReference>
<proteinExistence type="inferred from homology"/>
<dbReference type="AlphaFoldDB" id="A0A7W6DAU0"/>
<evidence type="ECO:0000313" key="11">
    <source>
        <dbReference type="Proteomes" id="UP000574761"/>
    </source>
</evidence>
<feature type="transmembrane region" description="Helical" evidence="8">
    <location>
        <begin position="96"/>
        <end position="116"/>
    </location>
</feature>
<keyword evidence="3" id="KW-1003">Cell membrane</keyword>
<dbReference type="PANTHER" id="PTHR43357">
    <property type="entry name" value="INNER MEMBRANE ABC TRANSPORTER PERMEASE PROTEIN YDCV"/>
    <property type="match status" value="1"/>
</dbReference>
<comment type="subcellular location">
    <subcellularLocation>
        <location evidence="1">Cell inner membrane</location>
        <topology evidence="1">Multi-pass membrane protein</topology>
    </subcellularLocation>
    <subcellularLocation>
        <location evidence="8">Cell membrane</location>
        <topology evidence="8">Multi-pass membrane protein</topology>
    </subcellularLocation>
</comment>
<evidence type="ECO:0000256" key="3">
    <source>
        <dbReference type="ARBA" id="ARBA00022475"/>
    </source>
</evidence>
<dbReference type="CDD" id="cd06261">
    <property type="entry name" value="TM_PBP2"/>
    <property type="match status" value="1"/>
</dbReference>
<accession>A0A7W6DAU0</accession>
<dbReference type="InterPro" id="IPR035906">
    <property type="entry name" value="MetI-like_sf"/>
</dbReference>
<keyword evidence="5 8" id="KW-0812">Transmembrane</keyword>
<dbReference type="PROSITE" id="PS50928">
    <property type="entry name" value="ABC_TM1"/>
    <property type="match status" value="1"/>
</dbReference>
<keyword evidence="4" id="KW-0997">Cell inner membrane</keyword>
<feature type="transmembrane region" description="Helical" evidence="8">
    <location>
        <begin position="202"/>
        <end position="225"/>
    </location>
</feature>
<dbReference type="GO" id="GO:0005886">
    <property type="term" value="C:plasma membrane"/>
    <property type="evidence" value="ECO:0007669"/>
    <property type="project" value="UniProtKB-SubCell"/>
</dbReference>
<dbReference type="InterPro" id="IPR000515">
    <property type="entry name" value="MetI-like"/>
</dbReference>
<dbReference type="Pfam" id="PF00528">
    <property type="entry name" value="BPD_transp_1"/>
    <property type="match status" value="1"/>
</dbReference>
<evidence type="ECO:0000256" key="6">
    <source>
        <dbReference type="ARBA" id="ARBA00022989"/>
    </source>
</evidence>
<evidence type="ECO:0000256" key="1">
    <source>
        <dbReference type="ARBA" id="ARBA00004429"/>
    </source>
</evidence>
<keyword evidence="11" id="KW-1185">Reference proteome</keyword>
<feature type="domain" description="ABC transmembrane type-1" evidence="9">
    <location>
        <begin position="90"/>
        <end position="278"/>
    </location>
</feature>
<evidence type="ECO:0000256" key="5">
    <source>
        <dbReference type="ARBA" id="ARBA00022692"/>
    </source>
</evidence>
<feature type="transmembrane region" description="Helical" evidence="8">
    <location>
        <begin position="259"/>
        <end position="281"/>
    </location>
</feature>
<keyword evidence="2 8" id="KW-0813">Transport</keyword>
<evidence type="ECO:0000259" key="9">
    <source>
        <dbReference type="PROSITE" id="PS50928"/>
    </source>
</evidence>
<evidence type="ECO:0000256" key="8">
    <source>
        <dbReference type="RuleBase" id="RU363032"/>
    </source>
</evidence>
<gene>
    <name evidence="10" type="ORF">GGQ64_005025</name>
</gene>
<dbReference type="PANTHER" id="PTHR43357:SF4">
    <property type="entry name" value="INNER MEMBRANE ABC TRANSPORTER PERMEASE PROTEIN YDCV"/>
    <property type="match status" value="1"/>
</dbReference>
<protein>
    <submittedName>
        <fullName evidence="10">Mannopine transport system permease protein</fullName>
    </submittedName>
</protein>
<evidence type="ECO:0000256" key="7">
    <source>
        <dbReference type="ARBA" id="ARBA00023136"/>
    </source>
</evidence>
<dbReference type="GO" id="GO:0055085">
    <property type="term" value="P:transmembrane transport"/>
    <property type="evidence" value="ECO:0007669"/>
    <property type="project" value="InterPro"/>
</dbReference>
<dbReference type="Proteomes" id="UP000574761">
    <property type="component" value="Unassembled WGS sequence"/>
</dbReference>
<evidence type="ECO:0000256" key="4">
    <source>
        <dbReference type="ARBA" id="ARBA00022519"/>
    </source>
</evidence>
<feature type="transmembrane region" description="Helical" evidence="8">
    <location>
        <begin position="128"/>
        <end position="149"/>
    </location>
</feature>
<feature type="transmembrane region" description="Helical" evidence="8">
    <location>
        <begin position="30"/>
        <end position="55"/>
    </location>
</feature>
<name>A0A7W6DAU0_9HYPH</name>
<comment type="caution">
    <text evidence="10">The sequence shown here is derived from an EMBL/GenBank/DDBJ whole genome shotgun (WGS) entry which is preliminary data.</text>
</comment>
<dbReference type="Gene3D" id="1.10.3720.10">
    <property type="entry name" value="MetI-like"/>
    <property type="match status" value="1"/>
</dbReference>
<organism evidence="10 11">
    <name type="scientific">Mycoplana azooxidifex</name>
    <dbReference type="NCBI Taxonomy" id="1636188"/>
    <lineage>
        <taxon>Bacteria</taxon>
        <taxon>Pseudomonadati</taxon>
        <taxon>Pseudomonadota</taxon>
        <taxon>Alphaproteobacteria</taxon>
        <taxon>Hyphomicrobiales</taxon>
        <taxon>Rhizobiaceae</taxon>
        <taxon>Mycoplana</taxon>
    </lineage>
</organism>